<dbReference type="Gene3D" id="1.10.10.60">
    <property type="entry name" value="Homeodomain-like"/>
    <property type="match status" value="1"/>
</dbReference>
<keyword evidence="8" id="KW-1185">Reference proteome</keyword>
<dbReference type="InterPro" id="IPR010524">
    <property type="entry name" value="Sig_transdc_resp-reg_PrpR_N"/>
</dbReference>
<dbReference type="InterPro" id="IPR012704">
    <property type="entry name" value="Sig_transdc_resp-reg_PrpR"/>
</dbReference>
<feature type="domain" description="PAS" evidence="6">
    <location>
        <begin position="196"/>
        <end position="249"/>
    </location>
</feature>
<keyword evidence="3" id="KW-0805">Transcription regulation</keyword>
<name>A0ABT7DYN9_9NEIS</name>
<keyword evidence="4" id="KW-0804">Transcription</keyword>
<dbReference type="InterPro" id="IPR025944">
    <property type="entry name" value="Sigma_54_int_dom_CS"/>
</dbReference>
<dbReference type="SUPFAM" id="SSF159800">
    <property type="entry name" value="PrpR receptor domain-like"/>
    <property type="match status" value="1"/>
</dbReference>
<dbReference type="Gene3D" id="3.40.50.300">
    <property type="entry name" value="P-loop containing nucleotide triphosphate hydrolases"/>
    <property type="match status" value="1"/>
</dbReference>
<dbReference type="NCBIfam" id="TIGR02329">
    <property type="entry name" value="propionate_PrpR"/>
    <property type="match status" value="1"/>
</dbReference>
<dbReference type="PRINTS" id="PR01590">
    <property type="entry name" value="HTHFIS"/>
</dbReference>
<reference evidence="7" key="1">
    <citation type="submission" date="2023-03" db="EMBL/GenBank/DDBJ databases">
        <title>Chitinimonas shenzhenensis gen. nov., sp. nov., a novel member of family Burkholderiaceae isolated from activated sludge collected in Shen Zhen, China.</title>
        <authorList>
            <person name="Wang X."/>
        </authorList>
    </citation>
    <scope>NUCLEOTIDE SEQUENCE</scope>
    <source>
        <strain evidence="7">DQS-5</strain>
    </source>
</reference>
<accession>A0ABT7DYN9</accession>
<dbReference type="PROSITE" id="PS00675">
    <property type="entry name" value="SIGMA54_INTERACT_1"/>
    <property type="match status" value="1"/>
</dbReference>
<dbReference type="Pfam" id="PF00989">
    <property type="entry name" value="PAS"/>
    <property type="match status" value="1"/>
</dbReference>
<proteinExistence type="predicted"/>
<organism evidence="7 8">
    <name type="scientific">Parachitinimonas caeni</name>
    <dbReference type="NCBI Taxonomy" id="3031301"/>
    <lineage>
        <taxon>Bacteria</taxon>
        <taxon>Pseudomonadati</taxon>
        <taxon>Pseudomonadota</taxon>
        <taxon>Betaproteobacteria</taxon>
        <taxon>Neisseriales</taxon>
        <taxon>Chitinibacteraceae</taxon>
        <taxon>Parachitinimonas</taxon>
    </lineage>
</organism>
<protein>
    <submittedName>
        <fullName evidence="7">Propionate catabolism operon regulatory protein PrpR</fullName>
    </submittedName>
</protein>
<dbReference type="Pfam" id="PF00158">
    <property type="entry name" value="Sigma54_activat"/>
    <property type="match status" value="1"/>
</dbReference>
<dbReference type="CDD" id="cd00009">
    <property type="entry name" value="AAA"/>
    <property type="match status" value="1"/>
</dbReference>
<evidence type="ECO:0000259" key="5">
    <source>
        <dbReference type="PROSITE" id="PS50045"/>
    </source>
</evidence>
<dbReference type="Gene3D" id="1.10.8.60">
    <property type="match status" value="1"/>
</dbReference>
<dbReference type="InterPro" id="IPR002078">
    <property type="entry name" value="Sigma_54_int"/>
</dbReference>
<dbReference type="Pfam" id="PF25601">
    <property type="entry name" value="AAA_lid_14"/>
    <property type="match status" value="1"/>
</dbReference>
<evidence type="ECO:0000313" key="8">
    <source>
        <dbReference type="Proteomes" id="UP001172778"/>
    </source>
</evidence>
<dbReference type="InterPro" id="IPR025662">
    <property type="entry name" value="Sigma_54_int_dom_ATP-bd_1"/>
</dbReference>
<dbReference type="Gene3D" id="3.40.50.2300">
    <property type="match status" value="1"/>
</dbReference>
<dbReference type="Gene3D" id="3.30.450.20">
    <property type="entry name" value="PAS domain"/>
    <property type="match status" value="1"/>
</dbReference>
<dbReference type="PROSITE" id="PS00688">
    <property type="entry name" value="SIGMA54_INTERACT_3"/>
    <property type="match status" value="1"/>
</dbReference>
<dbReference type="Proteomes" id="UP001172778">
    <property type="component" value="Unassembled WGS sequence"/>
</dbReference>
<dbReference type="SUPFAM" id="SSF46689">
    <property type="entry name" value="Homeodomain-like"/>
    <property type="match status" value="1"/>
</dbReference>
<sequence length="631" mass="68347">MPGNKPQIAIVASRGLVDLIRSQLPAYNDLAAWRLIDQPYDIAQTSLAELQRAGQVDAVVAAGAGADRIRSALSLPVSAIRVGGDDIVQALARASRVGVKVAIVTRRRLAEEFDEIVPVLNLDLSRHLYEDDASARVLLANLAIQSRPAVVGSSEIVYLAGLYNLTGVLIYSARAVRAALEGALELARVARLEEAKRERLDRILESLVEGVVAVDADERIQTINPAMARLIGLGEDWANGRRLTEIAPELSLRGVLQTGEARRDEIVGVAGKTLVTQRLPLLQADETVGAVLTFQDATAIERADRKLRAEARKSQFQARYRLHDVLGESPSIAAARELASLYAQSDSAVLIGGESGTGKELFAQGIHLASRRAQGPFVALNCAAFPESLLESELFGYEEGAFTGSRRGGKPGLIELAHQGTLFLDEIGDMPLPLQTRLLRVLQERQVLRLGGAEPTPVDVRVVAATHADLKARVVEGGFRADLYYRLNILNLTLPRLAERGADVGLLALAAVRDALRRLGSGLDPQQLLQPFLRAAQGYGWPGNVRELQNLGERLAVFLHVAGRLDEADVRRLAPELSEAAPAPDLPSTRRQQELQHIRKILAACGGDQTEAARQLGISRTTLWRRLKAGE</sequence>
<feature type="domain" description="Sigma-54 factor interaction" evidence="5">
    <location>
        <begin position="325"/>
        <end position="557"/>
    </location>
</feature>
<dbReference type="SUPFAM" id="SSF55785">
    <property type="entry name" value="PYP-like sensor domain (PAS domain)"/>
    <property type="match status" value="1"/>
</dbReference>
<dbReference type="PROSITE" id="PS50112">
    <property type="entry name" value="PAS"/>
    <property type="match status" value="1"/>
</dbReference>
<dbReference type="EMBL" id="JARRAF010000016">
    <property type="protein sequence ID" value="MDK2125178.1"/>
    <property type="molecule type" value="Genomic_DNA"/>
</dbReference>
<dbReference type="InterPro" id="IPR000014">
    <property type="entry name" value="PAS"/>
</dbReference>
<dbReference type="InterPro" id="IPR035965">
    <property type="entry name" value="PAS-like_dom_sf"/>
</dbReference>
<evidence type="ECO:0000256" key="2">
    <source>
        <dbReference type="ARBA" id="ARBA00022840"/>
    </source>
</evidence>
<gene>
    <name evidence="7" type="primary">prpR</name>
    <name evidence="7" type="ORF">PZA18_14070</name>
</gene>
<dbReference type="InterPro" id="IPR027417">
    <property type="entry name" value="P-loop_NTPase"/>
</dbReference>
<dbReference type="InterPro" id="IPR058031">
    <property type="entry name" value="AAA_lid_NorR"/>
</dbReference>
<dbReference type="InterPro" id="IPR009057">
    <property type="entry name" value="Homeodomain-like_sf"/>
</dbReference>
<keyword evidence="1" id="KW-0547">Nucleotide-binding</keyword>
<dbReference type="InterPro" id="IPR002197">
    <property type="entry name" value="HTH_Fis"/>
</dbReference>
<comment type="caution">
    <text evidence="7">The sequence shown here is derived from an EMBL/GenBank/DDBJ whole genome shotgun (WGS) entry which is preliminary data.</text>
</comment>
<evidence type="ECO:0000256" key="4">
    <source>
        <dbReference type="ARBA" id="ARBA00023163"/>
    </source>
</evidence>
<dbReference type="InterPro" id="IPR003593">
    <property type="entry name" value="AAA+_ATPase"/>
</dbReference>
<dbReference type="Pfam" id="PF02954">
    <property type="entry name" value="HTH_8"/>
    <property type="match status" value="1"/>
</dbReference>
<evidence type="ECO:0000256" key="1">
    <source>
        <dbReference type="ARBA" id="ARBA00022741"/>
    </source>
</evidence>
<dbReference type="SUPFAM" id="SSF52540">
    <property type="entry name" value="P-loop containing nucleoside triphosphate hydrolases"/>
    <property type="match status" value="1"/>
</dbReference>
<dbReference type="Pfam" id="PF06506">
    <property type="entry name" value="PrpR_N"/>
    <property type="match status" value="1"/>
</dbReference>
<dbReference type="InterPro" id="IPR013767">
    <property type="entry name" value="PAS_fold"/>
</dbReference>
<evidence type="ECO:0000256" key="3">
    <source>
        <dbReference type="ARBA" id="ARBA00023015"/>
    </source>
</evidence>
<dbReference type="NCBIfam" id="TIGR00229">
    <property type="entry name" value="sensory_box"/>
    <property type="match status" value="1"/>
</dbReference>
<evidence type="ECO:0000313" key="7">
    <source>
        <dbReference type="EMBL" id="MDK2125178.1"/>
    </source>
</evidence>
<dbReference type="SMART" id="SM00091">
    <property type="entry name" value="PAS"/>
    <property type="match status" value="1"/>
</dbReference>
<dbReference type="PANTHER" id="PTHR32071:SF81">
    <property type="entry name" value="PROPIONATE CATABOLISM OPERON REGULATORY PROTEIN"/>
    <property type="match status" value="1"/>
</dbReference>
<dbReference type="SMART" id="SM00382">
    <property type="entry name" value="AAA"/>
    <property type="match status" value="1"/>
</dbReference>
<evidence type="ECO:0000259" key="6">
    <source>
        <dbReference type="PROSITE" id="PS50112"/>
    </source>
</evidence>
<dbReference type="RefSeq" id="WP_284101491.1">
    <property type="nucleotide sequence ID" value="NZ_JARRAF010000016.1"/>
</dbReference>
<dbReference type="PROSITE" id="PS50045">
    <property type="entry name" value="SIGMA54_INTERACT_4"/>
    <property type="match status" value="1"/>
</dbReference>
<dbReference type="PANTHER" id="PTHR32071">
    <property type="entry name" value="TRANSCRIPTIONAL REGULATORY PROTEIN"/>
    <property type="match status" value="1"/>
</dbReference>
<keyword evidence="2" id="KW-0067">ATP-binding</keyword>